<gene>
    <name evidence="1" type="ORF">Goari_010253</name>
</gene>
<dbReference type="AlphaFoldDB" id="A0A7J8XZH5"/>
<evidence type="ECO:0000313" key="2">
    <source>
        <dbReference type="Proteomes" id="UP000593577"/>
    </source>
</evidence>
<sequence length="105" mass="12027">MCHKRRKRMMLVLKAGDVLVNEINRVPSISFLTRVHQIMKESMARVYRDLLKAIGSTIGHVIKIDYNTENGTKGKFAHMALNVDLNKPLISKIFIDGKIQSVEYE</sequence>
<dbReference type="Proteomes" id="UP000593577">
    <property type="component" value="Unassembled WGS sequence"/>
</dbReference>
<proteinExistence type="predicted"/>
<dbReference type="InterPro" id="IPR040256">
    <property type="entry name" value="At4g02000-like"/>
</dbReference>
<comment type="caution">
    <text evidence="1">The sequence shown here is derived from an EMBL/GenBank/DDBJ whole genome shotgun (WGS) entry which is preliminary data.</text>
</comment>
<name>A0A7J8XZH5_GOSAI</name>
<accession>A0A7J8XZH5</accession>
<keyword evidence="2" id="KW-1185">Reference proteome</keyword>
<dbReference type="EMBL" id="JABFAA010000009">
    <property type="protein sequence ID" value="MBA0692716.1"/>
    <property type="molecule type" value="Genomic_DNA"/>
</dbReference>
<reference evidence="1 2" key="1">
    <citation type="journal article" date="2019" name="Genome Biol. Evol.">
        <title>Insights into the evolution of the New World diploid cottons (Gossypium, subgenus Houzingenia) based on genome sequencing.</title>
        <authorList>
            <person name="Grover C.E."/>
            <person name="Arick M.A. 2nd"/>
            <person name="Thrash A."/>
            <person name="Conover J.L."/>
            <person name="Sanders W.S."/>
            <person name="Peterson D.G."/>
            <person name="Frelichowski J.E."/>
            <person name="Scheffler J.A."/>
            <person name="Scheffler B.E."/>
            <person name="Wendel J.F."/>
        </authorList>
    </citation>
    <scope>NUCLEOTIDE SEQUENCE [LARGE SCALE GENOMIC DNA]</scope>
    <source>
        <strain evidence="1">185</strain>
        <tissue evidence="1">Leaf</tissue>
    </source>
</reference>
<protein>
    <submittedName>
        <fullName evidence="1">Uncharacterized protein</fullName>
    </submittedName>
</protein>
<organism evidence="1 2">
    <name type="scientific">Gossypium aridum</name>
    <name type="common">American cotton</name>
    <name type="synonym">Erioxylum aridum</name>
    <dbReference type="NCBI Taxonomy" id="34290"/>
    <lineage>
        <taxon>Eukaryota</taxon>
        <taxon>Viridiplantae</taxon>
        <taxon>Streptophyta</taxon>
        <taxon>Embryophyta</taxon>
        <taxon>Tracheophyta</taxon>
        <taxon>Spermatophyta</taxon>
        <taxon>Magnoliopsida</taxon>
        <taxon>eudicotyledons</taxon>
        <taxon>Gunneridae</taxon>
        <taxon>Pentapetalae</taxon>
        <taxon>rosids</taxon>
        <taxon>malvids</taxon>
        <taxon>Malvales</taxon>
        <taxon>Malvaceae</taxon>
        <taxon>Malvoideae</taxon>
        <taxon>Gossypium</taxon>
    </lineage>
</organism>
<dbReference type="PANTHER" id="PTHR31286:SF99">
    <property type="entry name" value="DUF4283 DOMAIN-CONTAINING PROTEIN"/>
    <property type="match status" value="1"/>
</dbReference>
<feature type="non-terminal residue" evidence="1">
    <location>
        <position position="105"/>
    </location>
</feature>
<dbReference type="PANTHER" id="PTHR31286">
    <property type="entry name" value="GLYCINE-RICH CELL WALL STRUCTURAL PROTEIN 1.8-LIKE"/>
    <property type="match status" value="1"/>
</dbReference>
<evidence type="ECO:0000313" key="1">
    <source>
        <dbReference type="EMBL" id="MBA0692716.1"/>
    </source>
</evidence>